<sequence>MTIKTTRKGSQRVSRSSSSQFKQKSHGQRANQKRRSGNSKADRKEATSPE</sequence>
<feature type="region of interest" description="Disordered" evidence="1">
    <location>
        <begin position="1"/>
        <end position="50"/>
    </location>
</feature>
<keyword evidence="3" id="KW-1185">Reference proteome</keyword>
<proteinExistence type="predicted"/>
<comment type="caution">
    <text evidence="2">The sequence shown here is derived from an EMBL/GenBank/DDBJ whole genome shotgun (WGS) entry which is preliminary data.</text>
</comment>
<protein>
    <submittedName>
        <fullName evidence="2">Uncharacterized protein</fullName>
    </submittedName>
</protein>
<dbReference type="Proteomes" id="UP000029223">
    <property type="component" value="Unassembled WGS sequence"/>
</dbReference>
<reference evidence="3" key="2">
    <citation type="submission" date="2014-09" db="EMBL/GenBank/DDBJ databases">
        <authorList>
            <consortium name="NBRP consortium"/>
            <person name="Sawabe T."/>
            <person name="Meirelles P."/>
            <person name="Nakanishi M."/>
            <person name="Sayaka M."/>
            <person name="Hattori M."/>
            <person name="Ohkuma M."/>
        </authorList>
    </citation>
    <scope>NUCLEOTIDE SEQUENCE [LARGE SCALE GENOMIC DNA]</scope>
    <source>
        <strain evidence="3">JCM 19239</strain>
    </source>
</reference>
<evidence type="ECO:0000313" key="2">
    <source>
        <dbReference type="EMBL" id="GAL25319.1"/>
    </source>
</evidence>
<evidence type="ECO:0000256" key="1">
    <source>
        <dbReference type="SAM" id="MobiDB-lite"/>
    </source>
</evidence>
<gene>
    <name evidence="2" type="ORF">JCM19239_6239</name>
</gene>
<evidence type="ECO:0000313" key="3">
    <source>
        <dbReference type="Proteomes" id="UP000029223"/>
    </source>
</evidence>
<dbReference type="EMBL" id="BBMS01000009">
    <property type="protein sequence ID" value="GAL25319.1"/>
    <property type="molecule type" value="Genomic_DNA"/>
</dbReference>
<accession>A0ABQ0J979</accession>
<organism evidence="2 3">
    <name type="scientific">Vibrio variabilis</name>
    <dbReference type="NCBI Taxonomy" id="990271"/>
    <lineage>
        <taxon>Bacteria</taxon>
        <taxon>Pseudomonadati</taxon>
        <taxon>Pseudomonadota</taxon>
        <taxon>Gammaproteobacteria</taxon>
        <taxon>Vibrionales</taxon>
        <taxon>Vibrionaceae</taxon>
        <taxon>Vibrio</taxon>
    </lineage>
</organism>
<feature type="compositionally biased region" description="Low complexity" evidence="1">
    <location>
        <begin position="11"/>
        <end position="22"/>
    </location>
</feature>
<reference evidence="3" key="1">
    <citation type="submission" date="2014-09" db="EMBL/GenBank/DDBJ databases">
        <title>Vibrio variabilis JCM 19239. (C206) whole genome shotgun sequence.</title>
        <authorList>
            <person name="Sawabe T."/>
            <person name="Meirelles P."/>
            <person name="Nakanishi M."/>
            <person name="Sayaka M."/>
            <person name="Hattori M."/>
            <person name="Ohkuma M."/>
        </authorList>
    </citation>
    <scope>NUCLEOTIDE SEQUENCE [LARGE SCALE GENOMIC DNA]</scope>
    <source>
        <strain evidence="3">JCM 19239</strain>
    </source>
</reference>
<feature type="compositionally biased region" description="Basic residues" evidence="1">
    <location>
        <begin position="1"/>
        <end position="10"/>
    </location>
</feature>
<feature type="compositionally biased region" description="Basic and acidic residues" evidence="1">
    <location>
        <begin position="40"/>
        <end position="50"/>
    </location>
</feature>
<name>A0ABQ0J979_9VIBR</name>
<feature type="compositionally biased region" description="Basic residues" evidence="1">
    <location>
        <begin position="23"/>
        <end position="37"/>
    </location>
</feature>